<accession>A0A1G6C650</accession>
<feature type="chain" id="PRO_5011625984" evidence="1">
    <location>
        <begin position="21"/>
        <end position="127"/>
    </location>
</feature>
<dbReference type="EMBL" id="FMXQ01000004">
    <property type="protein sequence ID" value="SDB28379.1"/>
    <property type="molecule type" value="Genomic_DNA"/>
</dbReference>
<organism evidence="2 3">
    <name type="scientific">Bauldia litoralis</name>
    <dbReference type="NCBI Taxonomy" id="665467"/>
    <lineage>
        <taxon>Bacteria</taxon>
        <taxon>Pseudomonadati</taxon>
        <taxon>Pseudomonadota</taxon>
        <taxon>Alphaproteobacteria</taxon>
        <taxon>Hyphomicrobiales</taxon>
        <taxon>Kaistiaceae</taxon>
        <taxon>Bauldia</taxon>
    </lineage>
</organism>
<keyword evidence="2" id="KW-0449">Lipoprotein</keyword>
<dbReference type="AlphaFoldDB" id="A0A1G6C650"/>
<name>A0A1G6C650_9HYPH</name>
<dbReference type="PANTHER" id="PTHR39335:SF1">
    <property type="entry name" value="BLL4220 PROTEIN"/>
    <property type="match status" value="1"/>
</dbReference>
<evidence type="ECO:0000313" key="2">
    <source>
        <dbReference type="EMBL" id="SDB28379.1"/>
    </source>
</evidence>
<keyword evidence="3" id="KW-1185">Reference proteome</keyword>
<dbReference type="PANTHER" id="PTHR39335">
    <property type="entry name" value="BLL4220 PROTEIN"/>
    <property type="match status" value="1"/>
</dbReference>
<dbReference type="Pfam" id="PF03640">
    <property type="entry name" value="Lipoprotein_15"/>
    <property type="match status" value="2"/>
</dbReference>
<dbReference type="GO" id="GO:0043448">
    <property type="term" value="P:alkane catabolic process"/>
    <property type="evidence" value="ECO:0007669"/>
    <property type="project" value="TreeGrafter"/>
</dbReference>
<gene>
    <name evidence="2" type="ORF">SAMN02982931_02110</name>
</gene>
<reference evidence="2 3" key="1">
    <citation type="submission" date="2016-10" db="EMBL/GenBank/DDBJ databases">
        <authorList>
            <person name="de Groot N.N."/>
        </authorList>
    </citation>
    <scope>NUCLEOTIDE SEQUENCE [LARGE SCALE GENOMIC DNA]</scope>
    <source>
        <strain evidence="2 3">ATCC 35022</strain>
    </source>
</reference>
<feature type="signal peptide" evidence="1">
    <location>
        <begin position="1"/>
        <end position="20"/>
    </location>
</feature>
<dbReference type="STRING" id="665467.SAMN02982931_02110"/>
<dbReference type="InterPro" id="IPR014558">
    <property type="entry name" value="UCP029720"/>
</dbReference>
<proteinExistence type="predicted"/>
<protein>
    <submittedName>
        <fullName evidence="2">Predicted lipoprotein with conserved Yx(FWY)xxD motif</fullName>
    </submittedName>
</protein>
<dbReference type="InterPro" id="IPR005297">
    <property type="entry name" value="Lipoprotein_repeat"/>
</dbReference>
<evidence type="ECO:0000256" key="1">
    <source>
        <dbReference type="SAM" id="SignalP"/>
    </source>
</evidence>
<evidence type="ECO:0000313" key="3">
    <source>
        <dbReference type="Proteomes" id="UP000199071"/>
    </source>
</evidence>
<sequence length="127" mass="13412">MKALIFGIAAAVIAVVPAIAMEPAKTMETSLGAVFADANGMTLYTFDKDKPGESNCYGDCATNWPPLMADEGAMAEGEWSLVERTDGTTMWAYDGMPVYTWINDTKPGDVTGDGVGGVWHVAKPGAM</sequence>
<dbReference type="OrthoDB" id="9800666at2"/>
<dbReference type="Proteomes" id="UP000199071">
    <property type="component" value="Unassembled WGS sequence"/>
</dbReference>
<keyword evidence="1" id="KW-0732">Signal</keyword>
<dbReference type="PIRSF" id="PIRSF029720">
    <property type="entry name" value="UCP029720"/>
    <property type="match status" value="1"/>
</dbReference>